<dbReference type="RefSeq" id="XP_046043605.1">
    <property type="nucleotide sequence ID" value="XM_046197831.1"/>
</dbReference>
<dbReference type="Pfam" id="PF11951">
    <property type="entry name" value="Fungal_trans_2"/>
    <property type="match status" value="1"/>
</dbReference>
<evidence type="ECO:0000256" key="1">
    <source>
        <dbReference type="ARBA" id="ARBA00023242"/>
    </source>
</evidence>
<gene>
    <name evidence="3" type="ORF">BKA55DRAFT_667406</name>
</gene>
<evidence type="ECO:0000313" key="4">
    <source>
        <dbReference type="Proteomes" id="UP000720189"/>
    </source>
</evidence>
<dbReference type="AlphaFoldDB" id="A0A9P9G3Q3"/>
<name>A0A9P9G3Q3_FUSRE</name>
<dbReference type="CDD" id="cd00067">
    <property type="entry name" value="GAL4"/>
    <property type="match status" value="1"/>
</dbReference>
<dbReference type="InterPro" id="IPR052400">
    <property type="entry name" value="Zn2-C6_fungal_TF"/>
</dbReference>
<protein>
    <recommendedName>
        <fullName evidence="2">Zn(2)-C6 fungal-type domain-containing protein</fullName>
    </recommendedName>
</protein>
<dbReference type="InterPro" id="IPR001138">
    <property type="entry name" value="Zn2Cys6_DnaBD"/>
</dbReference>
<feature type="domain" description="Zn(2)-C6 fungal-type" evidence="2">
    <location>
        <begin position="12"/>
        <end position="51"/>
    </location>
</feature>
<dbReference type="InterPro" id="IPR036864">
    <property type="entry name" value="Zn2-C6_fun-type_DNA-bd_sf"/>
</dbReference>
<evidence type="ECO:0000259" key="2">
    <source>
        <dbReference type="PROSITE" id="PS50048"/>
    </source>
</evidence>
<sequence length="356" mass="40224">MPRLYHTKSKTGCTRCRTRRVKCDKVRPTCELHVELMEHGGCLKHRVECIYVRVTTSTQQPVPAQTSDVSRIQPGSASSPAHGSLRLLHVYMSEICPQIAGTHLLMLETLWSKEVPKLALQNETLLNAILALSCFYLSTEGKDPDPEPQAARASHPGAAIEAQQMYLSGMTRENADIACLVSTLLAINAFANLMVRPLSPHEPPFHWLQMSRGLGSVFREATSLLRNDLDAKLRTLVMDRSYVSPDIVFNKSNLRNDGDAEAYEKVTCWIGSVVIQAREAGEHPKMIARRLTSFWVLTPTRYIELLQLLRPRALVLLAYYFGLASWFDNFWWIGSSPTRELMSWPTEQLTRQPYQG</sequence>
<dbReference type="GeneID" id="70227785"/>
<dbReference type="Gene3D" id="4.10.240.10">
    <property type="entry name" value="Zn(2)-C6 fungal-type DNA-binding domain"/>
    <property type="match status" value="1"/>
</dbReference>
<organism evidence="3 4">
    <name type="scientific">Fusarium redolens</name>
    <dbReference type="NCBI Taxonomy" id="48865"/>
    <lineage>
        <taxon>Eukaryota</taxon>
        <taxon>Fungi</taxon>
        <taxon>Dikarya</taxon>
        <taxon>Ascomycota</taxon>
        <taxon>Pezizomycotina</taxon>
        <taxon>Sordariomycetes</taxon>
        <taxon>Hypocreomycetidae</taxon>
        <taxon>Hypocreales</taxon>
        <taxon>Nectriaceae</taxon>
        <taxon>Fusarium</taxon>
        <taxon>Fusarium redolens species complex</taxon>
    </lineage>
</organism>
<keyword evidence="1" id="KW-0539">Nucleus</keyword>
<dbReference type="EMBL" id="JAGMUX010000020">
    <property type="protein sequence ID" value="KAH7231668.1"/>
    <property type="molecule type" value="Genomic_DNA"/>
</dbReference>
<comment type="caution">
    <text evidence="3">The sequence shown here is derived from an EMBL/GenBank/DDBJ whole genome shotgun (WGS) entry which is preliminary data.</text>
</comment>
<accession>A0A9P9G3Q3</accession>
<dbReference type="SMART" id="SM00066">
    <property type="entry name" value="GAL4"/>
    <property type="match status" value="1"/>
</dbReference>
<dbReference type="PROSITE" id="PS50048">
    <property type="entry name" value="ZN2_CY6_FUNGAL_2"/>
    <property type="match status" value="1"/>
</dbReference>
<dbReference type="GO" id="GO:0000981">
    <property type="term" value="F:DNA-binding transcription factor activity, RNA polymerase II-specific"/>
    <property type="evidence" value="ECO:0007669"/>
    <property type="project" value="InterPro"/>
</dbReference>
<dbReference type="PANTHER" id="PTHR47657">
    <property type="entry name" value="STEROL REGULATORY ELEMENT-BINDING PROTEIN ECM22"/>
    <property type="match status" value="1"/>
</dbReference>
<reference evidence="3" key="1">
    <citation type="journal article" date="2021" name="Nat. Commun.">
        <title>Genetic determinants of endophytism in the Arabidopsis root mycobiome.</title>
        <authorList>
            <person name="Mesny F."/>
            <person name="Miyauchi S."/>
            <person name="Thiergart T."/>
            <person name="Pickel B."/>
            <person name="Atanasova L."/>
            <person name="Karlsson M."/>
            <person name="Huettel B."/>
            <person name="Barry K.W."/>
            <person name="Haridas S."/>
            <person name="Chen C."/>
            <person name="Bauer D."/>
            <person name="Andreopoulos W."/>
            <person name="Pangilinan J."/>
            <person name="LaButti K."/>
            <person name="Riley R."/>
            <person name="Lipzen A."/>
            <person name="Clum A."/>
            <person name="Drula E."/>
            <person name="Henrissat B."/>
            <person name="Kohler A."/>
            <person name="Grigoriev I.V."/>
            <person name="Martin F.M."/>
            <person name="Hacquard S."/>
        </authorList>
    </citation>
    <scope>NUCLEOTIDE SEQUENCE</scope>
    <source>
        <strain evidence="3">MPI-CAGE-AT-0023</strain>
    </source>
</reference>
<dbReference type="OrthoDB" id="3546279at2759"/>
<proteinExistence type="predicted"/>
<evidence type="ECO:0000313" key="3">
    <source>
        <dbReference type="EMBL" id="KAH7231668.1"/>
    </source>
</evidence>
<dbReference type="PANTHER" id="PTHR47657:SF14">
    <property type="entry name" value="ZN(2)-C6 FUNGAL-TYPE DOMAIN-CONTAINING PROTEIN"/>
    <property type="match status" value="1"/>
</dbReference>
<dbReference type="Proteomes" id="UP000720189">
    <property type="component" value="Unassembled WGS sequence"/>
</dbReference>
<keyword evidence="4" id="KW-1185">Reference proteome</keyword>
<dbReference type="SUPFAM" id="SSF57701">
    <property type="entry name" value="Zn2/Cys6 DNA-binding domain"/>
    <property type="match status" value="1"/>
</dbReference>
<dbReference type="GO" id="GO:0008270">
    <property type="term" value="F:zinc ion binding"/>
    <property type="evidence" value="ECO:0007669"/>
    <property type="project" value="InterPro"/>
</dbReference>
<dbReference type="InterPro" id="IPR021858">
    <property type="entry name" value="Fun_TF"/>
</dbReference>